<evidence type="ECO:0000313" key="9">
    <source>
        <dbReference type="Proteomes" id="UP000504610"/>
    </source>
</evidence>
<keyword evidence="3" id="KW-0808">Transferase</keyword>
<organism evidence="9 10">
    <name type="scientific">Raphanus sativus</name>
    <name type="common">Radish</name>
    <name type="synonym">Raphanus raphanistrum var. sativus</name>
    <dbReference type="NCBI Taxonomy" id="3726"/>
    <lineage>
        <taxon>Eukaryota</taxon>
        <taxon>Viridiplantae</taxon>
        <taxon>Streptophyta</taxon>
        <taxon>Embryophyta</taxon>
        <taxon>Tracheophyta</taxon>
        <taxon>Spermatophyta</taxon>
        <taxon>Magnoliopsida</taxon>
        <taxon>eudicotyledons</taxon>
        <taxon>Gunneridae</taxon>
        <taxon>Pentapetalae</taxon>
        <taxon>rosids</taxon>
        <taxon>malvids</taxon>
        <taxon>Brassicales</taxon>
        <taxon>Brassicaceae</taxon>
        <taxon>Brassiceae</taxon>
        <taxon>Raphanus</taxon>
    </lineage>
</organism>
<keyword evidence="2" id="KW-0328">Glycosyltransferase</keyword>
<evidence type="ECO:0000256" key="4">
    <source>
        <dbReference type="ARBA" id="ARBA00022692"/>
    </source>
</evidence>
<feature type="transmembrane region" description="Helical" evidence="7">
    <location>
        <begin position="20"/>
        <end position="38"/>
    </location>
</feature>
<dbReference type="GeneID" id="108849661"/>
<keyword evidence="6 7" id="KW-0472">Membrane</keyword>
<dbReference type="PANTHER" id="PTHR31485:SF20">
    <property type="entry name" value="HYDROXYPROLINE O-ARABINOSYLTRANSFERASE 2"/>
    <property type="match status" value="1"/>
</dbReference>
<dbReference type="OrthoDB" id="10259977at2759"/>
<feature type="domain" description="Hydroxyproline O-arabinosyltransferase-like" evidence="8">
    <location>
        <begin position="77"/>
        <end position="370"/>
    </location>
</feature>
<accession>A0A6J0N244</accession>
<evidence type="ECO:0000256" key="6">
    <source>
        <dbReference type="ARBA" id="ARBA00023136"/>
    </source>
</evidence>
<dbReference type="InterPro" id="IPR044845">
    <property type="entry name" value="HPAT/SRGT1-like"/>
</dbReference>
<evidence type="ECO:0000313" key="10">
    <source>
        <dbReference type="RefSeq" id="XP_018478752.1"/>
    </source>
</evidence>
<dbReference type="Proteomes" id="UP000504610">
    <property type="component" value="Chromosome 4"/>
</dbReference>
<dbReference type="KEGG" id="rsz:108849661"/>
<dbReference type="GO" id="GO:0016020">
    <property type="term" value="C:membrane"/>
    <property type="evidence" value="ECO:0007669"/>
    <property type="project" value="UniProtKB-SubCell"/>
</dbReference>
<evidence type="ECO:0000256" key="1">
    <source>
        <dbReference type="ARBA" id="ARBA00004167"/>
    </source>
</evidence>
<protein>
    <submittedName>
        <fullName evidence="10">Hydroxyproline O-arabinosyltransferase 2</fullName>
    </submittedName>
</protein>
<name>A0A6J0N244_RAPSA</name>
<comment type="subcellular location">
    <subcellularLocation>
        <location evidence="1">Membrane</location>
        <topology evidence="1">Single-pass membrane protein</topology>
    </subcellularLocation>
</comment>
<dbReference type="Pfam" id="PF23452">
    <property type="entry name" value="HPAT"/>
    <property type="match status" value="1"/>
</dbReference>
<dbReference type="RefSeq" id="XP_018478752.1">
    <property type="nucleotide sequence ID" value="XM_018623250.2"/>
</dbReference>
<dbReference type="InterPro" id="IPR056508">
    <property type="entry name" value="HPAT-like"/>
</dbReference>
<evidence type="ECO:0000256" key="2">
    <source>
        <dbReference type="ARBA" id="ARBA00022676"/>
    </source>
</evidence>
<evidence type="ECO:0000256" key="7">
    <source>
        <dbReference type="SAM" id="Phobius"/>
    </source>
</evidence>
<keyword evidence="4 7" id="KW-0812">Transmembrane</keyword>
<dbReference type="GO" id="GO:0016757">
    <property type="term" value="F:glycosyltransferase activity"/>
    <property type="evidence" value="ECO:0007669"/>
    <property type="project" value="UniProtKB-KW"/>
</dbReference>
<proteinExistence type="predicted"/>
<evidence type="ECO:0000256" key="5">
    <source>
        <dbReference type="ARBA" id="ARBA00022989"/>
    </source>
</evidence>
<sequence>MNKFLTYRKRISKMGFRGKFFFPMLMTLSLFLIIRYNYIVSGDPPLRQDLPGRRSFSSKDDVISSVKTPSKKTKRLFHTAVTATDSVYSTWQCRIMYYWYNRFKDEPGSEMGGYTRILHSGRPDGLMDEIPTFIAHPLPSGVDQGYVVLNRPWAFVQWLQQAHIEEDYILMAEPDHIIVKPIPNLARGNRGAAFPFSYIEPKKYELVLRKFFPKENGMISRIDPIGNSPVIVSKNALMKIAPTWMNVSLAMKNDPQTDKAFGWVLEMYAYAVSSALHGVSNILHKDFMIQPPWDTETKKTYIIHYTYGCDFDMKGKMMYGKIGEWRFDKRSYGDKPPPRNLTLPPQGVPESVVTLVSMVNEATTNIPNWES</sequence>
<reference evidence="10" key="2">
    <citation type="submission" date="2025-08" db="UniProtKB">
        <authorList>
            <consortium name="RefSeq"/>
        </authorList>
    </citation>
    <scope>IDENTIFICATION</scope>
    <source>
        <tissue evidence="10">Leaf</tissue>
    </source>
</reference>
<keyword evidence="5 7" id="KW-1133">Transmembrane helix</keyword>
<evidence type="ECO:0000259" key="8">
    <source>
        <dbReference type="Pfam" id="PF23452"/>
    </source>
</evidence>
<keyword evidence="9" id="KW-1185">Reference proteome</keyword>
<reference evidence="9" key="1">
    <citation type="journal article" date="2019" name="Database">
        <title>The radish genome database (RadishGD): an integrated information resource for radish genomics.</title>
        <authorList>
            <person name="Yu H.J."/>
            <person name="Baek S."/>
            <person name="Lee Y.J."/>
            <person name="Cho A."/>
            <person name="Mun J.H."/>
        </authorList>
    </citation>
    <scope>NUCLEOTIDE SEQUENCE [LARGE SCALE GENOMIC DNA]</scope>
    <source>
        <strain evidence="9">cv. WK10039</strain>
    </source>
</reference>
<dbReference type="AlphaFoldDB" id="A0A6J0N244"/>
<gene>
    <name evidence="10" type="primary">LOC108849661</name>
</gene>
<dbReference type="PANTHER" id="PTHR31485">
    <property type="entry name" value="PEPTIDYL SERINE ALPHA-GALACTOSYLTRANSFERASE"/>
    <property type="match status" value="1"/>
</dbReference>
<evidence type="ECO:0000256" key="3">
    <source>
        <dbReference type="ARBA" id="ARBA00022679"/>
    </source>
</evidence>